<dbReference type="GO" id="GO:0004309">
    <property type="term" value="F:exopolyphosphatase activity"/>
    <property type="evidence" value="ECO:0007669"/>
    <property type="project" value="TreeGrafter"/>
</dbReference>
<sequence length="113" mass="12846">VCAITYAYFLHKVSGSHILFKLGTHILPVLCLPRDKFRVRLETVYFLKKHDILPDDLTFIDDVDLAALTQNEVVTLSATLVDHHVLSEAEECLGQFVTEVLDHRPVHGELPKR</sequence>
<reference evidence="1 2" key="1">
    <citation type="submission" date="2024-04" db="EMBL/GenBank/DDBJ databases">
        <authorList>
            <consortium name="Genoscope - CEA"/>
            <person name="William W."/>
        </authorList>
    </citation>
    <scope>NUCLEOTIDE SEQUENCE [LARGE SCALE GENOMIC DNA]</scope>
</reference>
<proteinExistence type="predicted"/>
<protein>
    <submittedName>
        <fullName evidence="1">Uncharacterized protein</fullName>
    </submittedName>
</protein>
<keyword evidence="2" id="KW-1185">Reference proteome</keyword>
<dbReference type="GO" id="GO:0005737">
    <property type="term" value="C:cytoplasm"/>
    <property type="evidence" value="ECO:0007669"/>
    <property type="project" value="TreeGrafter"/>
</dbReference>
<evidence type="ECO:0000313" key="2">
    <source>
        <dbReference type="Proteomes" id="UP001497497"/>
    </source>
</evidence>
<comment type="caution">
    <text evidence="1">The sequence shown here is derived from an EMBL/GenBank/DDBJ whole genome shotgun (WGS) entry which is preliminary data.</text>
</comment>
<dbReference type="PANTHER" id="PTHR12112:SF39">
    <property type="entry name" value="EG:152A3.5 PROTEIN (FBGN0003116_PN PROTEIN)"/>
    <property type="match status" value="1"/>
</dbReference>
<name>A0AAV2HYH3_LYMST</name>
<dbReference type="PANTHER" id="PTHR12112">
    <property type="entry name" value="BNIP - RELATED"/>
    <property type="match status" value="1"/>
</dbReference>
<gene>
    <name evidence="1" type="ORF">GSLYS_00011919001</name>
</gene>
<dbReference type="Gene3D" id="3.90.1640.10">
    <property type="entry name" value="inorganic pyrophosphatase (n-terminal core)"/>
    <property type="match status" value="1"/>
</dbReference>
<dbReference type="EMBL" id="CAXITT010000285">
    <property type="protein sequence ID" value="CAL1538098.1"/>
    <property type="molecule type" value="Genomic_DNA"/>
</dbReference>
<evidence type="ECO:0000313" key="1">
    <source>
        <dbReference type="EMBL" id="CAL1538098.1"/>
    </source>
</evidence>
<feature type="non-terminal residue" evidence="1">
    <location>
        <position position="1"/>
    </location>
</feature>
<dbReference type="AlphaFoldDB" id="A0AAV2HYH3"/>
<organism evidence="1 2">
    <name type="scientific">Lymnaea stagnalis</name>
    <name type="common">Great pond snail</name>
    <name type="synonym">Helix stagnalis</name>
    <dbReference type="NCBI Taxonomy" id="6523"/>
    <lineage>
        <taxon>Eukaryota</taxon>
        <taxon>Metazoa</taxon>
        <taxon>Spiralia</taxon>
        <taxon>Lophotrochozoa</taxon>
        <taxon>Mollusca</taxon>
        <taxon>Gastropoda</taxon>
        <taxon>Heterobranchia</taxon>
        <taxon>Euthyneura</taxon>
        <taxon>Panpulmonata</taxon>
        <taxon>Hygrophila</taxon>
        <taxon>Lymnaeoidea</taxon>
        <taxon>Lymnaeidae</taxon>
        <taxon>Lymnaea</taxon>
    </lineage>
</organism>
<dbReference type="Proteomes" id="UP001497497">
    <property type="component" value="Unassembled WGS sequence"/>
</dbReference>
<accession>A0AAV2HYH3</accession>